<dbReference type="InterPro" id="IPR017853">
    <property type="entry name" value="GH"/>
</dbReference>
<gene>
    <name evidence="5" type="ORF">C1SCF055_LOCUS10030</name>
</gene>
<dbReference type="EMBL" id="CAMXCT020000703">
    <property type="protein sequence ID" value="CAL1135699.1"/>
    <property type="molecule type" value="Genomic_DNA"/>
</dbReference>
<evidence type="ECO:0000256" key="3">
    <source>
        <dbReference type="ARBA" id="ARBA00023295"/>
    </source>
</evidence>
<keyword evidence="2" id="KW-0378">Hydrolase</keyword>
<dbReference type="InterPro" id="IPR013783">
    <property type="entry name" value="Ig-like_fold"/>
</dbReference>
<dbReference type="GO" id="GO:0004556">
    <property type="term" value="F:alpha-amylase activity"/>
    <property type="evidence" value="ECO:0007669"/>
    <property type="project" value="InterPro"/>
</dbReference>
<dbReference type="InterPro" id="IPR013780">
    <property type="entry name" value="Glyco_hydro_b"/>
</dbReference>
<dbReference type="OrthoDB" id="434688at2759"/>
<feature type="domain" description="Fibronectin type-III" evidence="4">
    <location>
        <begin position="518"/>
        <end position="605"/>
    </location>
</feature>
<dbReference type="Gene3D" id="2.60.40.1180">
    <property type="entry name" value="Golgi alpha-mannosidase II"/>
    <property type="match status" value="1"/>
</dbReference>
<sequence length="1402" mass="153656">MGQASSCLAGLGTSLEQLSDDDLIREAFAFLRSRPSLSERFKARFSSPLDFEDPSDTDPEVLATAGGITILAATHWSPPRIHCSEVKPGQPLSWTALPGLAMNSSKVQGFSGFWVMRFPCTDKLEFLLNDGTSNWMKNGNANFVAETRGLWVLRSGKLKKYAGDEAKPQVALSGDIADLEAKGGIILVYQSRWAQPRLHYRFSEDRPWTDPPGEAFAPSEVTGFPRSDAWWAMHLDSQAVEFVPNDGGSQWHKASGGNWRIRGPGAWKLTGDRLERIGEVSEAEITTPAPAVETSHAPGAVIEPEAIESFRLADLLESKNVILLYRSAWTLPHLHCRDLTQDVPGPWTPTPGLPFSPAGDIAKELDGTTALFVVKLSGDVSACEFVLNDGGPHYRWDKASGGGNFRAPGHGVWLVSGGRVEKLQAPPEASVPEVVKVTRTSVSLSWRSASTSVKGYRVFRNGQQVAALPGGVLQYVDTGLYAAHQYSFTVAAVSTQGVLGQPSEAAVATTEPAGKPGIPSGLRVTLSSGKGVTLEWAQPEDHGGAPVTAYVVERDGEVVATLLHAEKITWTDTGVTRGDSYSYSVFACHLPPAEQKELRQKVLKDREAAAPPEEDRDILLNIPEELNMSEAAGPIETTAVDELEVGVCMESLREQLAEGQGITVFYQSCWGRTYAHCCSQQEKGWTPMPGVELESSPCHSFPDSENWLVLCLPYARSLEFVMNDGERGWDKAPGGKNYKVMTPGTFLLTNGHLDPVALPPQEPTGLSAEAIDGSRVRLIWEPPVLGDGEAPVKSYRVYRNGRVIGTTETTKCQYQDINLFAFTDYEYSVSALNRQDVAGPLSDAVNVKTKLPGLPSAPRNLRANTRKEDGKLVVQLEWEPPADCGGAPVASYEIIRDGTVIDIYDVPNARIRSEAEAAKPMDPEAAARRWIRSTCSYSSLSWFKDGMNWIDSSIELGECYSYQVRAVQLGPERASQLKKGGVVQRCGSQFLDNVLADVVGPASEPAQVRAVAFLDPPKMGDRRSLILFQSFDWGSHKAESWYTVLLGLLPELRSAGINMVWLPPPSDSVDDHGYLPRKWYVLDNNYGSAEELQHLIQSMHEQEIIPMLDVVVNHRCASLQDSGGRWLKFEEPDWEGWAVCHDSPAVPGGSGAHTTGEPAAYAPSVDHSNPRIQADVKEYIKYLMDEIGFRALRFDFVKGYAARFQTEYVRAAGSPYAVAENWNGDANGLHDYVRQCQGVMAVYDFPLYYTLKRCIHSNNFEELNCGGRLAGIAGRDPARSCTFIDNHDTYQLAIVGGCFGNNDQALRGYALILTHPGVPCVFYWDYVRAPYVREKLLELCAVRRDANIHSTSQLNILCASHGLYAAIIDNKVAIKIGTNDWSPGGGWKVSCFGAEFCVWSRP</sequence>
<evidence type="ECO:0000313" key="7">
    <source>
        <dbReference type="Proteomes" id="UP001152797"/>
    </source>
</evidence>
<dbReference type="InterPro" id="IPR036116">
    <property type="entry name" value="FN3_sf"/>
</dbReference>
<dbReference type="Pfam" id="PF07821">
    <property type="entry name" value="Alpha-amyl_C2"/>
    <property type="match status" value="1"/>
</dbReference>
<dbReference type="Pfam" id="PF00041">
    <property type="entry name" value="fn3"/>
    <property type="match status" value="2"/>
</dbReference>
<dbReference type="SMART" id="SM00810">
    <property type="entry name" value="Alpha-amyl_C2"/>
    <property type="match status" value="1"/>
</dbReference>
<evidence type="ECO:0000256" key="1">
    <source>
        <dbReference type="ARBA" id="ARBA00008061"/>
    </source>
</evidence>
<evidence type="ECO:0000313" key="5">
    <source>
        <dbReference type="EMBL" id="CAI3982324.1"/>
    </source>
</evidence>
<dbReference type="InterPro" id="IPR006047">
    <property type="entry name" value="GH13_cat_dom"/>
</dbReference>
<dbReference type="PROSITE" id="PS50853">
    <property type="entry name" value="FN3"/>
    <property type="match status" value="3"/>
</dbReference>
<dbReference type="GO" id="GO:0005975">
    <property type="term" value="P:carbohydrate metabolic process"/>
    <property type="evidence" value="ECO:0007669"/>
    <property type="project" value="InterPro"/>
</dbReference>
<dbReference type="Pfam" id="PF00128">
    <property type="entry name" value="Alpha-amylase"/>
    <property type="match status" value="1"/>
</dbReference>
<feature type="domain" description="Fibronectin type-III" evidence="4">
    <location>
        <begin position="759"/>
        <end position="852"/>
    </location>
</feature>
<dbReference type="PANTHER" id="PTHR43447">
    <property type="entry name" value="ALPHA-AMYLASE"/>
    <property type="match status" value="1"/>
</dbReference>
<feature type="domain" description="Fibronectin type-III" evidence="4">
    <location>
        <begin position="426"/>
        <end position="513"/>
    </location>
</feature>
<keyword evidence="3" id="KW-0326">Glycosidase</keyword>
<dbReference type="SUPFAM" id="SSF49265">
    <property type="entry name" value="Fibronectin type III"/>
    <property type="match status" value="2"/>
</dbReference>
<dbReference type="SMART" id="SM00060">
    <property type="entry name" value="FN3"/>
    <property type="match status" value="4"/>
</dbReference>
<comment type="similarity">
    <text evidence="1">Belongs to the glycosyl hydrolase 13 family.</text>
</comment>
<proteinExistence type="inferred from homology"/>
<dbReference type="CDD" id="cd00063">
    <property type="entry name" value="FN3"/>
    <property type="match status" value="3"/>
</dbReference>
<dbReference type="EMBL" id="CAMXCT030000703">
    <property type="protein sequence ID" value="CAL4769636.1"/>
    <property type="molecule type" value="Genomic_DNA"/>
</dbReference>
<evidence type="ECO:0000259" key="4">
    <source>
        <dbReference type="PROSITE" id="PS50853"/>
    </source>
</evidence>
<name>A0A9P1FM34_9DINO</name>
<dbReference type="InterPro" id="IPR003961">
    <property type="entry name" value="FN3_dom"/>
</dbReference>
<reference evidence="6 7" key="2">
    <citation type="submission" date="2024-05" db="EMBL/GenBank/DDBJ databases">
        <authorList>
            <person name="Chen Y."/>
            <person name="Shah S."/>
            <person name="Dougan E. K."/>
            <person name="Thang M."/>
            <person name="Chan C."/>
        </authorList>
    </citation>
    <scope>NUCLEOTIDE SEQUENCE [LARGE SCALE GENOMIC DNA]</scope>
</reference>
<organism evidence="5">
    <name type="scientific">Cladocopium goreaui</name>
    <dbReference type="NCBI Taxonomy" id="2562237"/>
    <lineage>
        <taxon>Eukaryota</taxon>
        <taxon>Sar</taxon>
        <taxon>Alveolata</taxon>
        <taxon>Dinophyceae</taxon>
        <taxon>Suessiales</taxon>
        <taxon>Symbiodiniaceae</taxon>
        <taxon>Cladocopium</taxon>
    </lineage>
</organism>
<accession>A0A9P1FM34</accession>
<dbReference type="Gene3D" id="2.60.40.10">
    <property type="entry name" value="Immunoglobulins"/>
    <property type="match status" value="8"/>
</dbReference>
<keyword evidence="7" id="KW-1185">Reference proteome</keyword>
<reference evidence="5" key="1">
    <citation type="submission" date="2022-10" db="EMBL/GenBank/DDBJ databases">
        <authorList>
            <person name="Chen Y."/>
            <person name="Dougan E. K."/>
            <person name="Chan C."/>
            <person name="Rhodes N."/>
            <person name="Thang M."/>
        </authorList>
    </citation>
    <scope>NUCLEOTIDE SEQUENCE</scope>
</reference>
<dbReference type="SUPFAM" id="SSF51445">
    <property type="entry name" value="(Trans)glycosidases"/>
    <property type="match status" value="1"/>
</dbReference>
<dbReference type="GO" id="GO:0005509">
    <property type="term" value="F:calcium ion binding"/>
    <property type="evidence" value="ECO:0007669"/>
    <property type="project" value="InterPro"/>
</dbReference>
<dbReference type="EMBL" id="CAMXCT010000703">
    <property type="protein sequence ID" value="CAI3982324.1"/>
    <property type="molecule type" value="Genomic_DNA"/>
</dbReference>
<dbReference type="SUPFAM" id="SSF51011">
    <property type="entry name" value="Glycosyl hydrolase domain"/>
    <property type="match status" value="1"/>
</dbReference>
<comment type="caution">
    <text evidence="5">The sequence shown here is derived from an EMBL/GenBank/DDBJ whole genome shotgun (WGS) entry which is preliminary data.</text>
</comment>
<dbReference type="SMART" id="SM00642">
    <property type="entry name" value="Aamy"/>
    <property type="match status" value="1"/>
</dbReference>
<dbReference type="Gene3D" id="3.20.20.80">
    <property type="entry name" value="Glycosidases"/>
    <property type="match status" value="1"/>
</dbReference>
<evidence type="ECO:0000313" key="6">
    <source>
        <dbReference type="EMBL" id="CAL4769636.1"/>
    </source>
</evidence>
<dbReference type="Proteomes" id="UP001152797">
    <property type="component" value="Unassembled WGS sequence"/>
</dbReference>
<dbReference type="InterPro" id="IPR012850">
    <property type="entry name" value="A-amylase_bs_C"/>
</dbReference>
<protein>
    <submittedName>
        <fullName evidence="6">Fibronectin type-III domain-containing protein</fullName>
    </submittedName>
</protein>
<evidence type="ECO:0000256" key="2">
    <source>
        <dbReference type="ARBA" id="ARBA00022801"/>
    </source>
</evidence>